<dbReference type="InterPro" id="IPR036771">
    <property type="entry name" value="ATPsynth_dsu/esu_N"/>
</dbReference>
<evidence type="ECO:0000259" key="7">
    <source>
        <dbReference type="Pfam" id="PF02823"/>
    </source>
</evidence>
<evidence type="ECO:0000313" key="9">
    <source>
        <dbReference type="Proteomes" id="UP000295066"/>
    </source>
</evidence>
<keyword evidence="3" id="KW-0813">Transport</keyword>
<dbReference type="Gene3D" id="2.60.15.10">
    <property type="entry name" value="F0F1 ATP synthase delta/epsilon subunit, N-terminal"/>
    <property type="match status" value="1"/>
</dbReference>
<dbReference type="SUPFAM" id="SSF51344">
    <property type="entry name" value="Epsilon subunit of F1F0-ATP synthase N-terminal domain"/>
    <property type="match status" value="1"/>
</dbReference>
<dbReference type="NCBIfam" id="TIGR03166">
    <property type="entry name" value="alt_F1F0_F1_eps"/>
    <property type="match status" value="1"/>
</dbReference>
<keyword evidence="9" id="KW-1185">Reference proteome</keyword>
<name>A0A4R8MC17_9BACT</name>
<dbReference type="CDD" id="cd12152">
    <property type="entry name" value="F1-ATPase_delta"/>
    <property type="match status" value="1"/>
</dbReference>
<feature type="domain" description="ATP synthase F1 complex delta/epsilon subunit N-terminal" evidence="7">
    <location>
        <begin position="6"/>
        <end position="86"/>
    </location>
</feature>
<dbReference type="RefSeq" id="WP_208321049.1">
    <property type="nucleotide sequence ID" value="NZ_SORI01000002.1"/>
</dbReference>
<protein>
    <submittedName>
        <fullName evidence="8">F-type H+-transporting ATPase subunit epsilon</fullName>
    </submittedName>
</protein>
<dbReference type="EMBL" id="SORI01000002">
    <property type="protein sequence ID" value="TDY63250.1"/>
    <property type="molecule type" value="Genomic_DNA"/>
</dbReference>
<evidence type="ECO:0000256" key="1">
    <source>
        <dbReference type="ARBA" id="ARBA00004184"/>
    </source>
</evidence>
<gene>
    <name evidence="8" type="ORF">C8D99_102231</name>
</gene>
<comment type="similarity">
    <text evidence="2">Belongs to the ATPase epsilon chain family.</text>
</comment>
<accession>A0A4R8MC17</accession>
<comment type="caution">
    <text evidence="8">The sequence shown here is derived from an EMBL/GenBank/DDBJ whole genome shotgun (WGS) entry which is preliminary data.</text>
</comment>
<keyword evidence="4" id="KW-0406">Ion transport</keyword>
<evidence type="ECO:0000256" key="3">
    <source>
        <dbReference type="ARBA" id="ARBA00022448"/>
    </source>
</evidence>
<keyword evidence="5" id="KW-0472">Membrane</keyword>
<proteinExistence type="inferred from homology"/>
<dbReference type="NCBIfam" id="NF004871">
    <property type="entry name" value="PRK06228.1"/>
    <property type="match status" value="1"/>
</dbReference>
<organism evidence="8 9">
    <name type="scientific">Aminivibrio pyruvatiphilus</name>
    <dbReference type="NCBI Taxonomy" id="1005740"/>
    <lineage>
        <taxon>Bacteria</taxon>
        <taxon>Thermotogati</taxon>
        <taxon>Synergistota</taxon>
        <taxon>Synergistia</taxon>
        <taxon>Synergistales</taxon>
        <taxon>Aminobacteriaceae</taxon>
        <taxon>Aminivibrio</taxon>
    </lineage>
</organism>
<keyword evidence="6" id="KW-0139">CF(1)</keyword>
<evidence type="ECO:0000256" key="4">
    <source>
        <dbReference type="ARBA" id="ARBA00023065"/>
    </source>
</evidence>
<dbReference type="GO" id="GO:0046933">
    <property type="term" value="F:proton-transporting ATP synthase activity, rotational mechanism"/>
    <property type="evidence" value="ECO:0007669"/>
    <property type="project" value="InterPro"/>
</dbReference>
<dbReference type="InterPro" id="IPR001469">
    <property type="entry name" value="ATP_synth_F1_dsu/esu"/>
</dbReference>
<evidence type="ECO:0000313" key="8">
    <source>
        <dbReference type="EMBL" id="TDY63250.1"/>
    </source>
</evidence>
<dbReference type="InterPro" id="IPR024037">
    <property type="entry name" value="Alt_ATP_synth_F1_esu"/>
</dbReference>
<evidence type="ECO:0000256" key="2">
    <source>
        <dbReference type="ARBA" id="ARBA00005712"/>
    </source>
</evidence>
<evidence type="ECO:0000256" key="5">
    <source>
        <dbReference type="ARBA" id="ARBA00023136"/>
    </source>
</evidence>
<dbReference type="AlphaFoldDB" id="A0A4R8MC17"/>
<keyword evidence="6" id="KW-0066">ATP synthesis</keyword>
<evidence type="ECO:0000256" key="6">
    <source>
        <dbReference type="ARBA" id="ARBA00023196"/>
    </source>
</evidence>
<dbReference type="Proteomes" id="UP000295066">
    <property type="component" value="Unassembled WGS sequence"/>
</dbReference>
<dbReference type="GO" id="GO:0012505">
    <property type="term" value="C:endomembrane system"/>
    <property type="evidence" value="ECO:0007669"/>
    <property type="project" value="UniProtKB-SubCell"/>
</dbReference>
<sequence>MKQTVMTMKILLPFQVFEERTDVTNIVAETSAGSFGILPRRLDCVASIVPGILIYETAGGEEKYAALDEGVLVKTGLEVFLSVRRAHGGDNLEALQRSVEEEFLDMDESEKSVRRVLARLETGIIRKFVTLSNE</sequence>
<reference evidence="8 9" key="1">
    <citation type="submission" date="2019-03" db="EMBL/GenBank/DDBJ databases">
        <title>Genomic Encyclopedia of Type Strains, Phase IV (KMG-IV): sequencing the most valuable type-strain genomes for metagenomic binning, comparative biology and taxonomic classification.</title>
        <authorList>
            <person name="Goeker M."/>
        </authorList>
    </citation>
    <scope>NUCLEOTIDE SEQUENCE [LARGE SCALE GENOMIC DNA]</scope>
    <source>
        <strain evidence="8 9">DSM 25964</strain>
    </source>
</reference>
<dbReference type="GO" id="GO:0045259">
    <property type="term" value="C:proton-transporting ATP synthase complex"/>
    <property type="evidence" value="ECO:0007669"/>
    <property type="project" value="UniProtKB-KW"/>
</dbReference>
<comment type="subcellular location">
    <subcellularLocation>
        <location evidence="1">Endomembrane system</location>
        <topology evidence="1">Peripheral membrane protein</topology>
    </subcellularLocation>
</comment>
<dbReference type="InterPro" id="IPR020546">
    <property type="entry name" value="ATP_synth_F1_dsu/esu_N"/>
</dbReference>
<dbReference type="Pfam" id="PF02823">
    <property type="entry name" value="ATP-synt_DE_N"/>
    <property type="match status" value="1"/>
</dbReference>